<feature type="compositionally biased region" description="Low complexity" evidence="1">
    <location>
        <begin position="339"/>
        <end position="349"/>
    </location>
</feature>
<gene>
    <name evidence="3" type="ORF">Ani05nite_29470</name>
</gene>
<keyword evidence="2" id="KW-1133">Transmembrane helix</keyword>
<feature type="compositionally biased region" description="Low complexity" evidence="1">
    <location>
        <begin position="315"/>
        <end position="325"/>
    </location>
</feature>
<dbReference type="AlphaFoldDB" id="A0A919MPD8"/>
<evidence type="ECO:0000256" key="1">
    <source>
        <dbReference type="SAM" id="MobiDB-lite"/>
    </source>
</evidence>
<sequence>MPDRDAEAPQHTRLLTVLIWAGVGLAPIAALVALLGGSDSSIRFAVLLVAVCVVLIGAALLVRNDPVLLRMDAEDQAAILRDELREEIAAGVRASGRRVQALQDEMTRMRAAGSPALGLAPAGARAAGVARPGATGPGVAGPGSGGPGVGDPGFAGPGAGGPGFAGPGAGGPGFAGPGAGGPGFAGPGGPAFAGSGARGPGFAGPGGPGVGGPGAGGPAVPGPGGGPGVAGPGAGGPIAAGRPVVATASVAPAGGHPSVARAAVASASVGSASVGSASVAAAAVPAGVAPRQRGSASVPPAGGRAYQDVHDDSPSHSYGPGPSGSAWAERGSAAEDDAGGYAAEAPAEARPSRRHAAPDTGTDLARYGLGDPATGPDPYGTVLNTGALGSAEEEQGYDAAGYDPGAAAWTAPGNYDYPDPGTRERPDPGGFGAVSSPFFAQDASGGFLLDNEYPQPDAEGYDQPSEDDSPPATTYGRPAGAHGRADQYGPDPLAADHGWAPRSHEQRGRW</sequence>
<dbReference type="Proteomes" id="UP000647172">
    <property type="component" value="Unassembled WGS sequence"/>
</dbReference>
<dbReference type="RefSeq" id="WP_203768744.1">
    <property type="nucleotide sequence ID" value="NZ_BAAAYJ010000072.1"/>
</dbReference>
<proteinExistence type="predicted"/>
<accession>A0A919MPD8</accession>
<organism evidence="3 4">
    <name type="scientific">Actinoplanes nipponensis</name>
    <dbReference type="NCBI Taxonomy" id="135950"/>
    <lineage>
        <taxon>Bacteria</taxon>
        <taxon>Bacillati</taxon>
        <taxon>Actinomycetota</taxon>
        <taxon>Actinomycetes</taxon>
        <taxon>Micromonosporales</taxon>
        <taxon>Micromonosporaceae</taxon>
        <taxon>Actinoplanes</taxon>
    </lineage>
</organism>
<feature type="compositionally biased region" description="Low complexity" evidence="1">
    <location>
        <begin position="397"/>
        <end position="408"/>
    </location>
</feature>
<evidence type="ECO:0000313" key="4">
    <source>
        <dbReference type="Proteomes" id="UP000647172"/>
    </source>
</evidence>
<feature type="region of interest" description="Disordered" evidence="1">
    <location>
        <begin position="285"/>
        <end position="510"/>
    </location>
</feature>
<keyword evidence="4" id="KW-1185">Reference proteome</keyword>
<name>A0A919MPD8_9ACTN</name>
<protein>
    <submittedName>
        <fullName evidence="3">Uncharacterized protein</fullName>
    </submittedName>
</protein>
<feature type="transmembrane region" description="Helical" evidence="2">
    <location>
        <begin position="42"/>
        <end position="62"/>
    </location>
</feature>
<keyword evidence="2" id="KW-0472">Membrane</keyword>
<dbReference type="EMBL" id="BOMQ01000035">
    <property type="protein sequence ID" value="GIE49413.1"/>
    <property type="molecule type" value="Genomic_DNA"/>
</dbReference>
<reference evidence="3" key="1">
    <citation type="submission" date="2021-01" db="EMBL/GenBank/DDBJ databases">
        <title>Whole genome shotgun sequence of Actinoplanes nipponensis NBRC 14063.</title>
        <authorList>
            <person name="Komaki H."/>
            <person name="Tamura T."/>
        </authorList>
    </citation>
    <scope>NUCLEOTIDE SEQUENCE</scope>
    <source>
        <strain evidence="3">NBRC 14063</strain>
    </source>
</reference>
<feature type="transmembrane region" description="Helical" evidence="2">
    <location>
        <begin position="12"/>
        <end position="36"/>
    </location>
</feature>
<evidence type="ECO:0000313" key="3">
    <source>
        <dbReference type="EMBL" id="GIE49413.1"/>
    </source>
</evidence>
<feature type="region of interest" description="Disordered" evidence="1">
    <location>
        <begin position="128"/>
        <end position="234"/>
    </location>
</feature>
<comment type="caution">
    <text evidence="3">The sequence shown here is derived from an EMBL/GenBank/DDBJ whole genome shotgun (WGS) entry which is preliminary data.</text>
</comment>
<feature type="compositionally biased region" description="Gly residues" evidence="1">
    <location>
        <begin position="135"/>
        <end position="234"/>
    </location>
</feature>
<evidence type="ECO:0000256" key="2">
    <source>
        <dbReference type="SAM" id="Phobius"/>
    </source>
</evidence>
<keyword evidence="2" id="KW-0812">Transmembrane</keyword>